<dbReference type="STRING" id="3476.A0A2P5DVE8"/>
<dbReference type="Proteomes" id="UP000237105">
    <property type="component" value="Unassembled WGS sequence"/>
</dbReference>
<proteinExistence type="predicted"/>
<dbReference type="AlphaFoldDB" id="A0A2P5DVE8"/>
<dbReference type="SUPFAM" id="SSF75304">
    <property type="entry name" value="Amidase signature (AS) enzymes"/>
    <property type="match status" value="1"/>
</dbReference>
<sequence>MKNLGHQNCNIGVHFLSIKITTFQCEMPSTLSNADHLVKNASLGDYVKDKVPSFKIFLSKGNAEQEYEFKDNHGEWVKTVKPDLGPGIPERLWEALETTDENIDVCRSVKTELRAALTALLGDFGVIAIPTLPRSPPKTTNTCNHTGSDSCHSIQMLLAYHWGSRMTFLCRFPYWRNMAQMGSCSILWRPFIKL</sequence>
<keyword evidence="2" id="KW-1185">Reference proteome</keyword>
<comment type="caution">
    <text evidence="1">The sequence shown here is derived from an EMBL/GenBank/DDBJ whole genome shotgun (WGS) entry which is preliminary data.</text>
</comment>
<dbReference type="EMBL" id="JXTB01000014">
    <property type="protein sequence ID" value="PON77250.1"/>
    <property type="molecule type" value="Genomic_DNA"/>
</dbReference>
<dbReference type="PANTHER" id="PTHR46310">
    <property type="entry name" value="AMIDASE 1"/>
    <property type="match status" value="1"/>
</dbReference>
<accession>A0A2P5DVE8</accession>
<dbReference type="Gene3D" id="3.90.1300.10">
    <property type="entry name" value="Amidase signature (AS) domain"/>
    <property type="match status" value="1"/>
</dbReference>
<dbReference type="PANTHER" id="PTHR46310:SF7">
    <property type="entry name" value="AMIDASE 1"/>
    <property type="match status" value="1"/>
</dbReference>
<name>A0A2P5DVE8_PARAD</name>
<gene>
    <name evidence="1" type="ORF">PanWU01x14_028690</name>
</gene>
<protein>
    <submittedName>
        <fullName evidence="1">Amidase</fullName>
    </submittedName>
</protein>
<evidence type="ECO:0000313" key="1">
    <source>
        <dbReference type="EMBL" id="PON77250.1"/>
    </source>
</evidence>
<evidence type="ECO:0000313" key="2">
    <source>
        <dbReference type="Proteomes" id="UP000237105"/>
    </source>
</evidence>
<reference evidence="2" key="1">
    <citation type="submission" date="2016-06" db="EMBL/GenBank/DDBJ databases">
        <title>Parallel loss of symbiosis genes in relatives of nitrogen-fixing non-legume Parasponia.</title>
        <authorList>
            <person name="Van Velzen R."/>
            <person name="Holmer R."/>
            <person name="Bu F."/>
            <person name="Rutten L."/>
            <person name="Van Zeijl A."/>
            <person name="Liu W."/>
            <person name="Santuari L."/>
            <person name="Cao Q."/>
            <person name="Sharma T."/>
            <person name="Shen D."/>
            <person name="Roswanjaya Y."/>
            <person name="Wardhani T."/>
            <person name="Kalhor M.S."/>
            <person name="Jansen J."/>
            <person name="Van den Hoogen J."/>
            <person name="Gungor B."/>
            <person name="Hartog M."/>
            <person name="Hontelez J."/>
            <person name="Verver J."/>
            <person name="Yang W.-C."/>
            <person name="Schijlen E."/>
            <person name="Repin R."/>
            <person name="Schilthuizen M."/>
            <person name="Schranz E."/>
            <person name="Heidstra R."/>
            <person name="Miyata K."/>
            <person name="Fedorova E."/>
            <person name="Kohlen W."/>
            <person name="Bisseling T."/>
            <person name="Smit S."/>
            <person name="Geurts R."/>
        </authorList>
    </citation>
    <scope>NUCLEOTIDE SEQUENCE [LARGE SCALE GENOMIC DNA]</scope>
    <source>
        <strain evidence="2">cv. WU1-14</strain>
    </source>
</reference>
<organism evidence="1 2">
    <name type="scientific">Parasponia andersonii</name>
    <name type="common">Sponia andersonii</name>
    <dbReference type="NCBI Taxonomy" id="3476"/>
    <lineage>
        <taxon>Eukaryota</taxon>
        <taxon>Viridiplantae</taxon>
        <taxon>Streptophyta</taxon>
        <taxon>Embryophyta</taxon>
        <taxon>Tracheophyta</taxon>
        <taxon>Spermatophyta</taxon>
        <taxon>Magnoliopsida</taxon>
        <taxon>eudicotyledons</taxon>
        <taxon>Gunneridae</taxon>
        <taxon>Pentapetalae</taxon>
        <taxon>rosids</taxon>
        <taxon>fabids</taxon>
        <taxon>Rosales</taxon>
        <taxon>Cannabaceae</taxon>
        <taxon>Parasponia</taxon>
    </lineage>
</organism>
<dbReference type="OrthoDB" id="245563at2759"/>
<dbReference type="InterPro" id="IPR036928">
    <property type="entry name" value="AS_sf"/>
</dbReference>